<sequence length="57" mass="6434">MEYNHHMSATPAFRSIQGNLNGRHRDVYKKTEGEVIMTITGPDLTPPARGTPCHRSR</sequence>
<evidence type="ECO:0000313" key="2">
    <source>
        <dbReference type="Proteomes" id="UP000499080"/>
    </source>
</evidence>
<keyword evidence="2" id="KW-1185">Reference proteome</keyword>
<proteinExistence type="predicted"/>
<reference evidence="1 2" key="1">
    <citation type="journal article" date="2019" name="Sci. Rep.">
        <title>Orb-weaving spider Araneus ventricosus genome elucidates the spidroin gene catalogue.</title>
        <authorList>
            <person name="Kono N."/>
            <person name="Nakamura H."/>
            <person name="Ohtoshi R."/>
            <person name="Moran D.A.P."/>
            <person name="Shinohara A."/>
            <person name="Yoshida Y."/>
            <person name="Fujiwara M."/>
            <person name="Mori M."/>
            <person name="Tomita M."/>
            <person name="Arakawa K."/>
        </authorList>
    </citation>
    <scope>NUCLEOTIDE SEQUENCE [LARGE SCALE GENOMIC DNA]</scope>
</reference>
<accession>A0A4Y2GSS1</accession>
<organism evidence="1 2">
    <name type="scientific">Araneus ventricosus</name>
    <name type="common">Orbweaver spider</name>
    <name type="synonym">Epeira ventricosa</name>
    <dbReference type="NCBI Taxonomy" id="182803"/>
    <lineage>
        <taxon>Eukaryota</taxon>
        <taxon>Metazoa</taxon>
        <taxon>Ecdysozoa</taxon>
        <taxon>Arthropoda</taxon>
        <taxon>Chelicerata</taxon>
        <taxon>Arachnida</taxon>
        <taxon>Araneae</taxon>
        <taxon>Araneomorphae</taxon>
        <taxon>Entelegynae</taxon>
        <taxon>Araneoidea</taxon>
        <taxon>Araneidae</taxon>
        <taxon>Araneus</taxon>
    </lineage>
</organism>
<dbReference type="AlphaFoldDB" id="A0A4Y2GSS1"/>
<feature type="non-terminal residue" evidence="1">
    <location>
        <position position="57"/>
    </location>
</feature>
<name>A0A4Y2GSS1_ARAVE</name>
<dbReference type="EMBL" id="BGPR01179052">
    <property type="protein sequence ID" value="GBM56573.1"/>
    <property type="molecule type" value="Genomic_DNA"/>
</dbReference>
<gene>
    <name evidence="1" type="ORF">AVEN_180042_1</name>
</gene>
<protein>
    <submittedName>
        <fullName evidence="1">Uncharacterized protein</fullName>
    </submittedName>
</protein>
<evidence type="ECO:0000313" key="1">
    <source>
        <dbReference type="EMBL" id="GBM56573.1"/>
    </source>
</evidence>
<dbReference type="Proteomes" id="UP000499080">
    <property type="component" value="Unassembled WGS sequence"/>
</dbReference>
<comment type="caution">
    <text evidence="1">The sequence shown here is derived from an EMBL/GenBank/DDBJ whole genome shotgun (WGS) entry which is preliminary data.</text>
</comment>